<protein>
    <submittedName>
        <fullName evidence="2">ADP-ribosylglycohydrolase family protein</fullName>
    </submittedName>
</protein>
<dbReference type="RefSeq" id="WP_047370807.1">
    <property type="nucleotide sequence ID" value="NZ_CABMNU010000005.1"/>
</dbReference>
<gene>
    <name evidence="2" type="ORF">I8531_001153</name>
</gene>
<evidence type="ECO:0000256" key="1">
    <source>
        <dbReference type="PIRSR" id="PIRSR605502-1"/>
    </source>
</evidence>
<feature type="binding site" evidence="1">
    <location>
        <position position="314"/>
    </location>
    <ligand>
        <name>Mg(2+)</name>
        <dbReference type="ChEBI" id="CHEBI:18420"/>
        <label>1</label>
    </ligand>
</feature>
<feature type="binding site" evidence="1">
    <location>
        <position position="115"/>
    </location>
    <ligand>
        <name>Mg(2+)</name>
        <dbReference type="ChEBI" id="CHEBI:18420"/>
        <label>1</label>
    </ligand>
</feature>
<dbReference type="PANTHER" id="PTHR16222">
    <property type="entry name" value="ADP-RIBOSYLGLYCOHYDROLASE"/>
    <property type="match status" value="1"/>
</dbReference>
<proteinExistence type="predicted"/>
<name>A0A9P3WEF9_KLUIN</name>
<comment type="cofactor">
    <cofactor evidence="1">
        <name>Mg(2+)</name>
        <dbReference type="ChEBI" id="CHEBI:18420"/>
    </cofactor>
    <text evidence="1">Binds 2 magnesium ions per subunit.</text>
</comment>
<dbReference type="SUPFAM" id="SSF101478">
    <property type="entry name" value="ADP-ribosylglycohydrolase"/>
    <property type="match status" value="1"/>
</dbReference>
<dbReference type="InterPro" id="IPR036705">
    <property type="entry name" value="Ribosyl_crysJ1_sf"/>
</dbReference>
<dbReference type="Gene3D" id="1.10.4080.10">
    <property type="entry name" value="ADP-ribosylation/Crystallin J1"/>
    <property type="match status" value="1"/>
</dbReference>
<organism evidence="2 3">
    <name type="scientific">Kluyvera intermedia</name>
    <name type="common">Enterobacter intermedius</name>
    <dbReference type="NCBI Taxonomy" id="61648"/>
    <lineage>
        <taxon>Bacteria</taxon>
        <taxon>Pseudomonadati</taxon>
        <taxon>Pseudomonadota</taxon>
        <taxon>Gammaproteobacteria</taxon>
        <taxon>Enterobacterales</taxon>
        <taxon>Enterobacteriaceae</taxon>
        <taxon>Kluyvera</taxon>
    </lineage>
</organism>
<dbReference type="NCBIfam" id="NF041672">
    <property type="entry name" value="ADPriboarghdlase"/>
    <property type="match status" value="1"/>
</dbReference>
<sequence>MIDLHSDIRDIERYAKQYEHYIPFTNARTQHRMQYDYIAHPLVEEPTQTASSKWYDMPDQVKPLDICRDKAIGALVGLAVGDAVGTTLEFMPRDHRTVTDMVGGGPFRLNLGEWTDDTSMALCLAETMLECKYASRQSFRDKLVKWYREGYNSVNGVCFDIGNATRYALEQYEINGANWFGNTAPETAGNAPIIRLAPVSIYFRRNFALAFYNAKIQSQATHSAIEAVSSAHYLSYLLLLLINGYDKERVFSPQFMPLEPRVLIINAGEYKEKSRDQIRSSGYVIDTLEAAMWAVWNTDNFRDAILLAANLADDADSVAATAGQLAGALYGWSGIPQEWKEKLVQHDRIASLAAALFDWAPDDETSPESVSV</sequence>
<dbReference type="PANTHER" id="PTHR16222:SF12">
    <property type="entry name" value="ADP-RIBOSYLGLYCOHYDROLASE-RELATED"/>
    <property type="match status" value="1"/>
</dbReference>
<dbReference type="InterPro" id="IPR005502">
    <property type="entry name" value="Ribosyl_crysJ1"/>
</dbReference>
<feature type="binding site" evidence="1">
    <location>
        <position position="316"/>
    </location>
    <ligand>
        <name>Mg(2+)</name>
        <dbReference type="ChEBI" id="CHEBI:18420"/>
        <label>1</label>
    </ligand>
</feature>
<feature type="binding site" evidence="1">
    <location>
        <position position="116"/>
    </location>
    <ligand>
        <name>Mg(2+)</name>
        <dbReference type="ChEBI" id="CHEBI:18420"/>
        <label>1</label>
    </ligand>
</feature>
<dbReference type="Proteomes" id="UP000867740">
    <property type="component" value="Unassembled WGS sequence"/>
</dbReference>
<reference evidence="2" key="2">
    <citation type="submission" date="2020-10" db="EMBL/GenBank/DDBJ databases">
        <authorList>
            <consortium name="NCBI Pathogen Detection Project"/>
        </authorList>
    </citation>
    <scope>NUCLEOTIDE SEQUENCE</scope>
    <source>
        <strain evidence="2">CAVp300</strain>
    </source>
</reference>
<accession>A0A9P3WEF9</accession>
<dbReference type="GO" id="GO:0046872">
    <property type="term" value="F:metal ion binding"/>
    <property type="evidence" value="ECO:0007669"/>
    <property type="project" value="UniProtKB-KW"/>
</dbReference>
<keyword evidence="1" id="KW-0479">Metal-binding</keyword>
<feature type="binding site" evidence="1">
    <location>
        <position position="117"/>
    </location>
    <ligand>
        <name>Mg(2+)</name>
        <dbReference type="ChEBI" id="CHEBI:18420"/>
        <label>1</label>
    </ligand>
</feature>
<feature type="binding site" evidence="1">
    <location>
        <position position="317"/>
    </location>
    <ligand>
        <name>Mg(2+)</name>
        <dbReference type="ChEBI" id="CHEBI:18420"/>
        <label>1</label>
    </ligand>
</feature>
<reference evidence="2" key="1">
    <citation type="journal article" date="2018" name="Genome Biol.">
        <title>SKESA: strategic k-mer extension for scrupulous assemblies.</title>
        <authorList>
            <person name="Souvorov A."/>
            <person name="Agarwala R."/>
            <person name="Lipman D.J."/>
        </authorList>
    </citation>
    <scope>NUCLEOTIDE SEQUENCE</scope>
    <source>
        <strain evidence="2">CAVp300</strain>
    </source>
</reference>
<evidence type="ECO:0000313" key="2">
    <source>
        <dbReference type="EMBL" id="HAT3580884.1"/>
    </source>
</evidence>
<dbReference type="InterPro" id="IPR050792">
    <property type="entry name" value="ADP-ribosylglycohydrolase"/>
</dbReference>
<dbReference type="Pfam" id="PF03747">
    <property type="entry name" value="ADP_ribosyl_GH"/>
    <property type="match status" value="1"/>
</dbReference>
<evidence type="ECO:0000313" key="3">
    <source>
        <dbReference type="Proteomes" id="UP000867740"/>
    </source>
</evidence>
<dbReference type="AlphaFoldDB" id="A0A9P3WEF9"/>
<dbReference type="EMBL" id="DACSUM010000006">
    <property type="protein sequence ID" value="HAT3580884.1"/>
    <property type="molecule type" value="Genomic_DNA"/>
</dbReference>
<comment type="caution">
    <text evidence="2">The sequence shown here is derived from an EMBL/GenBank/DDBJ whole genome shotgun (WGS) entry which is preliminary data.</text>
</comment>
<dbReference type="InterPro" id="IPR049650">
    <property type="entry name" value="Tri1-like"/>
</dbReference>
<keyword evidence="1" id="KW-0460">Magnesium</keyword>